<reference evidence="1" key="1">
    <citation type="journal article" date="2014" name="Gene">
        <title>Genome-guided analysis of transformation efficiency and carbon dioxide assimilation by Moorella thermoacetica Y72.</title>
        <authorList>
            <person name="Tsukahara K."/>
            <person name="Kita A."/>
            <person name="Nakashimada Y."/>
            <person name="Hoshino T."/>
            <person name="Murakami K."/>
        </authorList>
    </citation>
    <scope>NUCLEOTIDE SEQUENCE [LARGE SCALE GENOMIC DNA]</scope>
    <source>
        <strain evidence="1">Y72</strain>
    </source>
</reference>
<protein>
    <submittedName>
        <fullName evidence="1">Uncharacterized protein</fullName>
    </submittedName>
</protein>
<name>A0A0S6UG21_NEOTH</name>
<accession>A0A0S6UG21</accession>
<dbReference type="EMBL" id="DF238840">
    <property type="protein sequence ID" value="GAF25947.1"/>
    <property type="molecule type" value="Genomic_DNA"/>
</dbReference>
<evidence type="ECO:0000313" key="1">
    <source>
        <dbReference type="EMBL" id="GAF25947.1"/>
    </source>
</evidence>
<organism evidence="1">
    <name type="scientific">Moorella thermoacetica Y72</name>
    <dbReference type="NCBI Taxonomy" id="1325331"/>
    <lineage>
        <taxon>Bacteria</taxon>
        <taxon>Bacillati</taxon>
        <taxon>Bacillota</taxon>
        <taxon>Clostridia</taxon>
        <taxon>Neomoorellales</taxon>
        <taxon>Neomoorellaceae</taxon>
        <taxon>Neomoorella</taxon>
    </lineage>
</organism>
<sequence length="32" mass="3869">MLRVRYKSFKEREVFRPALLSRDCSAEILLLQ</sequence>
<proteinExistence type="predicted"/>
<dbReference type="Proteomes" id="UP000063718">
    <property type="component" value="Unassembled WGS sequence"/>
</dbReference>
<gene>
    <name evidence="1" type="ORF">MTY_1284</name>
</gene>
<dbReference type="AlphaFoldDB" id="A0A0S6UG21"/>